<protein>
    <submittedName>
        <fullName evidence="1">Uncharacterized protein</fullName>
    </submittedName>
</protein>
<organism evidence="1 2">
    <name type="scientific">Streptomyces griseomycini</name>
    <dbReference type="NCBI Taxonomy" id="66895"/>
    <lineage>
        <taxon>Bacteria</taxon>
        <taxon>Bacillati</taxon>
        <taxon>Actinomycetota</taxon>
        <taxon>Actinomycetes</taxon>
        <taxon>Kitasatosporales</taxon>
        <taxon>Streptomycetaceae</taxon>
        <taxon>Streptomyces</taxon>
    </lineage>
</organism>
<comment type="caution">
    <text evidence="1">The sequence shown here is derived from an EMBL/GenBank/DDBJ whole genome shotgun (WGS) entry which is preliminary data.</text>
</comment>
<evidence type="ECO:0000313" key="2">
    <source>
        <dbReference type="Proteomes" id="UP000579523"/>
    </source>
</evidence>
<dbReference type="AlphaFoldDB" id="A0A7W7LXN8"/>
<dbReference type="RefSeq" id="WP_184818544.1">
    <property type="nucleotide sequence ID" value="NZ_BMTK01000004.1"/>
</dbReference>
<keyword evidence="2" id="KW-1185">Reference proteome</keyword>
<sequence length="384" mass="41946">MMIEPGGFQFTQASDPHRISLYLTTHGWISYEEPGGTLWVAQDEAYQVFVPRHREMRGYLSHVTTLLKTLSVAEGRSEAKISLEISVSDADVHYIHTDPDADPGTTPIEEGVKAFESLRQWVLSGAVLTAAPQARVVQPARKPTKALEFMRSVRLGPTFEGSYILTAYIPVPGRTGQTEIEVDDPLVRQASQPFERSVSLKLREATKEALGAANEVIQSSEGVEAFTRRAECGVNANLCEALAGFTTKEGGQAKIDATWALSRPVTPTAPIILSRDQVSVLRDAAKEMRAAAPEDDVTVVGAVVRLHREGAFGPGEVSIAGILEDRVNNRLRRIWLELAEDDYSLATRAHDSGVTVAVTGSLEKRGNRSVLRSPYNFTVRPDSP</sequence>
<name>A0A7W7LXN8_9ACTN</name>
<proteinExistence type="predicted"/>
<dbReference type="EMBL" id="JACHJI010000002">
    <property type="protein sequence ID" value="MBB4897628.1"/>
    <property type="molecule type" value="Genomic_DNA"/>
</dbReference>
<evidence type="ECO:0000313" key="1">
    <source>
        <dbReference type="EMBL" id="MBB4897628.1"/>
    </source>
</evidence>
<accession>A0A7W7LXN8</accession>
<gene>
    <name evidence="1" type="ORF">FHS37_001655</name>
</gene>
<dbReference type="Proteomes" id="UP000579523">
    <property type="component" value="Unassembled WGS sequence"/>
</dbReference>
<reference evidence="1 2" key="1">
    <citation type="submission" date="2020-08" db="EMBL/GenBank/DDBJ databases">
        <title>Genomic Encyclopedia of Type Strains, Phase III (KMG-III): the genomes of soil and plant-associated and newly described type strains.</title>
        <authorList>
            <person name="Whitman W."/>
        </authorList>
    </citation>
    <scope>NUCLEOTIDE SEQUENCE [LARGE SCALE GENOMIC DNA]</scope>
    <source>
        <strain evidence="1 2">CECT 3273</strain>
    </source>
</reference>